<sequence>MLKNCSTLYISSKTRRRASKKYAKRSSLSVLLYDLSLLAKSFESDQYLVQNAISRLEKAASRLKDGLARAATAKLIWPYSEKEVQKLLEEISRHKETMTLALSADSLKKLLQALSKQSEISDGTDHLHRKLTGIETRITLDKRRNDVLNVFMRYNTQPHFEMSLSLRHPSTGLG</sequence>
<evidence type="ECO:0000313" key="1">
    <source>
        <dbReference type="EMBL" id="CBF75156.1"/>
    </source>
</evidence>
<accession>C8V6B6</accession>
<evidence type="ECO:0000313" key="2">
    <source>
        <dbReference type="Proteomes" id="UP000000560"/>
    </source>
</evidence>
<dbReference type="GeneID" id="2873310"/>
<accession>Q5B6D8</accession>
<protein>
    <submittedName>
        <fullName evidence="1">Uncharacterized protein</fullName>
    </submittedName>
</protein>
<organism evidence="1 2">
    <name type="scientific">Emericella nidulans (strain FGSC A4 / ATCC 38163 / CBS 112.46 / NRRL 194 / M139)</name>
    <name type="common">Aspergillus nidulans</name>
    <dbReference type="NCBI Taxonomy" id="227321"/>
    <lineage>
        <taxon>Eukaryota</taxon>
        <taxon>Fungi</taxon>
        <taxon>Dikarya</taxon>
        <taxon>Ascomycota</taxon>
        <taxon>Pezizomycotina</taxon>
        <taxon>Eurotiomycetes</taxon>
        <taxon>Eurotiomycetidae</taxon>
        <taxon>Eurotiales</taxon>
        <taxon>Aspergillaceae</taxon>
        <taxon>Aspergillus</taxon>
        <taxon>Aspergillus subgen. Nidulantes</taxon>
    </lineage>
</organism>
<gene>
    <name evidence="1" type="ORF">ANIA_03892</name>
</gene>
<keyword evidence="2" id="KW-1185">Reference proteome</keyword>
<dbReference type="HOGENOM" id="CLU_1540024_0_0_1"/>
<dbReference type="InParanoid" id="Q5B6D8"/>
<dbReference type="Proteomes" id="UP000000560">
    <property type="component" value="Chromosome II"/>
</dbReference>
<dbReference type="OrthoDB" id="194358at2759"/>
<name>Q5B6D8_EMENI</name>
<dbReference type="RefSeq" id="XP_661496.1">
    <property type="nucleotide sequence ID" value="XM_656404.1"/>
</dbReference>
<dbReference type="AlphaFoldDB" id="Q5B6D8"/>
<dbReference type="KEGG" id="ani:ANIA_03892"/>
<reference evidence="2" key="2">
    <citation type="journal article" date="2009" name="Fungal Genet. Biol.">
        <title>The 2008 update of the Aspergillus nidulans genome annotation: a community effort.</title>
        <authorList>
            <person name="Wortman J.R."/>
            <person name="Gilsenan J.M."/>
            <person name="Joardar V."/>
            <person name="Deegan J."/>
            <person name="Clutterbuck J."/>
            <person name="Andersen M.R."/>
            <person name="Archer D."/>
            <person name="Bencina M."/>
            <person name="Braus G."/>
            <person name="Coutinho P."/>
            <person name="von Dohren H."/>
            <person name="Doonan J."/>
            <person name="Driessen A.J."/>
            <person name="Durek P."/>
            <person name="Espeso E."/>
            <person name="Fekete E."/>
            <person name="Flipphi M."/>
            <person name="Estrada C.G."/>
            <person name="Geysens S."/>
            <person name="Goldman G."/>
            <person name="de Groot P.W."/>
            <person name="Hansen K."/>
            <person name="Harris S.D."/>
            <person name="Heinekamp T."/>
            <person name="Helmstaedt K."/>
            <person name="Henrissat B."/>
            <person name="Hofmann G."/>
            <person name="Homan T."/>
            <person name="Horio T."/>
            <person name="Horiuchi H."/>
            <person name="James S."/>
            <person name="Jones M."/>
            <person name="Karaffa L."/>
            <person name="Karanyi Z."/>
            <person name="Kato M."/>
            <person name="Keller N."/>
            <person name="Kelly D.E."/>
            <person name="Kiel J.A."/>
            <person name="Kim J.M."/>
            <person name="van der Klei I.J."/>
            <person name="Klis F.M."/>
            <person name="Kovalchuk A."/>
            <person name="Krasevec N."/>
            <person name="Kubicek C.P."/>
            <person name="Liu B."/>
            <person name="Maccabe A."/>
            <person name="Meyer V."/>
            <person name="Mirabito P."/>
            <person name="Miskei M."/>
            <person name="Mos M."/>
            <person name="Mullins J."/>
            <person name="Nelson D.R."/>
            <person name="Nielsen J."/>
            <person name="Oakley B.R."/>
            <person name="Osmani S.A."/>
            <person name="Pakula T."/>
            <person name="Paszewski A."/>
            <person name="Paulsen I."/>
            <person name="Pilsyk S."/>
            <person name="Pocsi I."/>
            <person name="Punt P.J."/>
            <person name="Ram A.F."/>
            <person name="Ren Q."/>
            <person name="Robellet X."/>
            <person name="Robson G."/>
            <person name="Seiboth B."/>
            <person name="van Solingen P."/>
            <person name="Specht T."/>
            <person name="Sun J."/>
            <person name="Taheri-Talesh N."/>
            <person name="Takeshita N."/>
            <person name="Ussery D."/>
            <person name="vanKuyk P.A."/>
            <person name="Visser H."/>
            <person name="van de Vondervoort P.J."/>
            <person name="de Vries R.P."/>
            <person name="Walton J."/>
            <person name="Xiang X."/>
            <person name="Xiong Y."/>
            <person name="Zeng A.P."/>
            <person name="Brandt B.W."/>
            <person name="Cornell M.J."/>
            <person name="van den Hondel C.A."/>
            <person name="Visser J."/>
            <person name="Oliver S.G."/>
            <person name="Turner G."/>
        </authorList>
    </citation>
    <scope>GENOME REANNOTATION</scope>
    <source>
        <strain evidence="2">FGSC A4 / ATCC 38163 / CBS 112.46 / NRRL 194 / M139</strain>
    </source>
</reference>
<reference evidence="2" key="1">
    <citation type="journal article" date="2005" name="Nature">
        <title>Sequencing of Aspergillus nidulans and comparative analysis with A. fumigatus and A. oryzae.</title>
        <authorList>
            <person name="Galagan J.E."/>
            <person name="Calvo S.E."/>
            <person name="Cuomo C."/>
            <person name="Ma L.J."/>
            <person name="Wortman J.R."/>
            <person name="Batzoglou S."/>
            <person name="Lee S.I."/>
            <person name="Basturkmen M."/>
            <person name="Spevak C.C."/>
            <person name="Clutterbuck J."/>
            <person name="Kapitonov V."/>
            <person name="Jurka J."/>
            <person name="Scazzocchio C."/>
            <person name="Farman M."/>
            <person name="Butler J."/>
            <person name="Purcell S."/>
            <person name="Harris S."/>
            <person name="Braus G.H."/>
            <person name="Draht O."/>
            <person name="Busch S."/>
            <person name="D'Enfert C."/>
            <person name="Bouchier C."/>
            <person name="Goldman G.H."/>
            <person name="Bell-Pedersen D."/>
            <person name="Griffiths-Jones S."/>
            <person name="Doonan J.H."/>
            <person name="Yu J."/>
            <person name="Vienken K."/>
            <person name="Pain A."/>
            <person name="Freitag M."/>
            <person name="Selker E.U."/>
            <person name="Archer D.B."/>
            <person name="Penalva M.A."/>
            <person name="Oakley B.R."/>
            <person name="Momany M."/>
            <person name="Tanaka T."/>
            <person name="Kumagai T."/>
            <person name="Asai K."/>
            <person name="Machida M."/>
            <person name="Nierman W.C."/>
            <person name="Denning D.W."/>
            <person name="Caddick M."/>
            <person name="Hynes M."/>
            <person name="Paoletti M."/>
            <person name="Fischer R."/>
            <person name="Miller B."/>
            <person name="Dyer P."/>
            <person name="Sachs M.S."/>
            <person name="Osmani S.A."/>
            <person name="Birren B.W."/>
        </authorList>
    </citation>
    <scope>NUCLEOTIDE SEQUENCE [LARGE SCALE GENOMIC DNA]</scope>
    <source>
        <strain evidence="2">FGSC A4 / ATCC 38163 / CBS 112.46 / NRRL 194 / M139</strain>
    </source>
</reference>
<dbReference type="EMBL" id="BN001302">
    <property type="protein sequence ID" value="CBF75156.1"/>
    <property type="molecule type" value="Genomic_DNA"/>
</dbReference>
<proteinExistence type="predicted"/>
<dbReference type="STRING" id="227321.Q5B6D8"/>